<keyword evidence="3" id="KW-0227">DNA damage</keyword>
<dbReference type="Pfam" id="PF02586">
    <property type="entry name" value="SRAP"/>
    <property type="match status" value="1"/>
</dbReference>
<proteinExistence type="inferred from homology"/>
<dbReference type="InterPro" id="IPR036590">
    <property type="entry name" value="SRAP-like"/>
</dbReference>
<keyword evidence="2 8" id="KW-0645">Protease</keyword>
<dbReference type="Proteomes" id="UP000465035">
    <property type="component" value="Chromosome"/>
</dbReference>
<evidence type="ECO:0000256" key="2">
    <source>
        <dbReference type="ARBA" id="ARBA00022670"/>
    </source>
</evidence>
<organism evidence="9 10">
    <name type="scientific">Lentilactobacillus hilgardii</name>
    <name type="common">Lactobacillus hilgardii</name>
    <dbReference type="NCBI Taxonomy" id="1588"/>
    <lineage>
        <taxon>Bacteria</taxon>
        <taxon>Bacillati</taxon>
        <taxon>Bacillota</taxon>
        <taxon>Bacilli</taxon>
        <taxon>Lactobacillales</taxon>
        <taxon>Lactobacillaceae</taxon>
        <taxon>Lentilactobacillus</taxon>
    </lineage>
</organism>
<dbReference type="PANTHER" id="PTHR13604">
    <property type="entry name" value="DC12-RELATED"/>
    <property type="match status" value="1"/>
</dbReference>
<evidence type="ECO:0000256" key="4">
    <source>
        <dbReference type="ARBA" id="ARBA00022801"/>
    </source>
</evidence>
<dbReference type="GO" id="GO:0008233">
    <property type="term" value="F:peptidase activity"/>
    <property type="evidence" value="ECO:0007669"/>
    <property type="project" value="UniProtKB-KW"/>
</dbReference>
<evidence type="ECO:0000256" key="8">
    <source>
        <dbReference type="RuleBase" id="RU364100"/>
    </source>
</evidence>
<dbReference type="SUPFAM" id="SSF143081">
    <property type="entry name" value="BB1717-like"/>
    <property type="match status" value="1"/>
</dbReference>
<dbReference type="PANTHER" id="PTHR13604:SF0">
    <property type="entry name" value="ABASIC SITE PROCESSING PROTEIN HMCES"/>
    <property type="match status" value="1"/>
</dbReference>
<evidence type="ECO:0000313" key="9">
    <source>
        <dbReference type="EMBL" id="QHB51073.1"/>
    </source>
</evidence>
<dbReference type="EC" id="3.4.-.-" evidence="8"/>
<evidence type="ECO:0000256" key="3">
    <source>
        <dbReference type="ARBA" id="ARBA00022763"/>
    </source>
</evidence>
<comment type="similarity">
    <text evidence="1 8">Belongs to the SOS response-associated peptidase family.</text>
</comment>
<dbReference type="GO" id="GO:0106300">
    <property type="term" value="P:protein-DNA covalent cross-linking repair"/>
    <property type="evidence" value="ECO:0007669"/>
    <property type="project" value="InterPro"/>
</dbReference>
<dbReference type="InterPro" id="IPR003738">
    <property type="entry name" value="SRAP"/>
</dbReference>
<dbReference type="Gene3D" id="3.90.1680.10">
    <property type="entry name" value="SOS response associated peptidase-like"/>
    <property type="match status" value="1"/>
</dbReference>
<name>A0A6P1E8N0_LENHI</name>
<dbReference type="GO" id="GO:0006508">
    <property type="term" value="P:proteolysis"/>
    <property type="evidence" value="ECO:0007669"/>
    <property type="project" value="UniProtKB-KW"/>
</dbReference>
<evidence type="ECO:0000256" key="5">
    <source>
        <dbReference type="ARBA" id="ARBA00023124"/>
    </source>
</evidence>
<dbReference type="AlphaFoldDB" id="A0A6P1E8N0"/>
<dbReference type="GO" id="GO:0003697">
    <property type="term" value="F:single-stranded DNA binding"/>
    <property type="evidence" value="ECO:0007669"/>
    <property type="project" value="InterPro"/>
</dbReference>
<sequence>MADKREGVIMCGRYYFDVLKSKRLQKLVNLLKEAGINVKTGEVFPNDVTAVINASHQKTQLSGIKWGFEGFRENQLIINARAESVTDKKMFRTPFLTNRCLFPMSGFYEWSPAKDKFYFTYPDDQLIFVGGFIRNEQDGPRSIIMTTEPNQNVSPIHNRMPVLIGEKDIKQWLFDNDFARGLIQHRMPALSVTKVPK</sequence>
<gene>
    <name evidence="9" type="ORF">GQR93_01960</name>
</gene>
<evidence type="ECO:0000313" key="10">
    <source>
        <dbReference type="Proteomes" id="UP000465035"/>
    </source>
</evidence>
<keyword evidence="6" id="KW-0238">DNA-binding</keyword>
<reference evidence="9 10" key="1">
    <citation type="submission" date="2019-12" db="EMBL/GenBank/DDBJ databases">
        <title>Lactobacillus hilgardii FLUB.</title>
        <authorList>
            <person name="Gustaw K."/>
        </authorList>
    </citation>
    <scope>NUCLEOTIDE SEQUENCE [LARGE SCALE GENOMIC DNA]</scope>
    <source>
        <strain evidence="9 10">FLUB</strain>
    </source>
</reference>
<keyword evidence="7" id="KW-0456">Lyase</keyword>
<evidence type="ECO:0000256" key="1">
    <source>
        <dbReference type="ARBA" id="ARBA00008136"/>
    </source>
</evidence>
<protein>
    <recommendedName>
        <fullName evidence="8">Abasic site processing protein</fullName>
        <ecNumber evidence="8">3.4.-.-</ecNumber>
    </recommendedName>
</protein>
<keyword evidence="5" id="KW-0190">Covalent protein-DNA linkage</keyword>
<evidence type="ECO:0000256" key="6">
    <source>
        <dbReference type="ARBA" id="ARBA00023125"/>
    </source>
</evidence>
<keyword evidence="4 8" id="KW-0378">Hydrolase</keyword>
<dbReference type="RefSeq" id="WP_003551841.1">
    <property type="nucleotide sequence ID" value="NZ_CM125935.1"/>
</dbReference>
<evidence type="ECO:0000256" key="7">
    <source>
        <dbReference type="ARBA" id="ARBA00023239"/>
    </source>
</evidence>
<accession>A0A6P1E8N0</accession>
<dbReference type="GO" id="GO:0016829">
    <property type="term" value="F:lyase activity"/>
    <property type="evidence" value="ECO:0007669"/>
    <property type="project" value="UniProtKB-KW"/>
</dbReference>
<dbReference type="EMBL" id="CP047121">
    <property type="protein sequence ID" value="QHB51073.1"/>
    <property type="molecule type" value="Genomic_DNA"/>
</dbReference>